<dbReference type="OrthoDB" id="1936100at2759"/>
<dbReference type="Gene3D" id="3.30.590.10">
    <property type="entry name" value="Glutamine synthetase/guanido kinase, catalytic domain"/>
    <property type="match status" value="1"/>
</dbReference>
<gene>
    <name evidence="1" type="ORF">CR513_18501</name>
</gene>
<reference evidence="1" key="1">
    <citation type="submission" date="2018-05" db="EMBL/GenBank/DDBJ databases">
        <title>Draft genome of Mucuna pruriens seed.</title>
        <authorList>
            <person name="Nnadi N.E."/>
            <person name="Vos R."/>
            <person name="Hasami M.H."/>
            <person name="Devisetty U.K."/>
            <person name="Aguiy J.C."/>
        </authorList>
    </citation>
    <scope>NUCLEOTIDE SEQUENCE [LARGE SCALE GENOMIC DNA]</scope>
    <source>
        <strain evidence="1">JCA_2017</strain>
    </source>
</reference>
<dbReference type="AlphaFoldDB" id="A0A371H6Z0"/>
<feature type="non-terminal residue" evidence="1">
    <location>
        <position position="1"/>
    </location>
</feature>
<sequence>MDPYVRQPFSGSHEQQGVAPYVRQPFSGSHEQQGVANRGASVRVGRDIEKAGKGYFEDRSPASLTWIHMWLLP</sequence>
<organism evidence="1 2">
    <name type="scientific">Mucuna pruriens</name>
    <name type="common">Velvet bean</name>
    <name type="synonym">Dolichos pruriens</name>
    <dbReference type="NCBI Taxonomy" id="157652"/>
    <lineage>
        <taxon>Eukaryota</taxon>
        <taxon>Viridiplantae</taxon>
        <taxon>Streptophyta</taxon>
        <taxon>Embryophyta</taxon>
        <taxon>Tracheophyta</taxon>
        <taxon>Spermatophyta</taxon>
        <taxon>Magnoliopsida</taxon>
        <taxon>eudicotyledons</taxon>
        <taxon>Gunneridae</taxon>
        <taxon>Pentapetalae</taxon>
        <taxon>rosids</taxon>
        <taxon>fabids</taxon>
        <taxon>Fabales</taxon>
        <taxon>Fabaceae</taxon>
        <taxon>Papilionoideae</taxon>
        <taxon>50 kb inversion clade</taxon>
        <taxon>NPAAA clade</taxon>
        <taxon>indigoferoid/millettioid clade</taxon>
        <taxon>Phaseoleae</taxon>
        <taxon>Mucuna</taxon>
    </lineage>
</organism>
<evidence type="ECO:0000313" key="2">
    <source>
        <dbReference type="Proteomes" id="UP000257109"/>
    </source>
</evidence>
<name>A0A371H6Z0_MUCPR</name>
<proteinExistence type="predicted"/>
<protein>
    <submittedName>
        <fullName evidence="1">Uncharacterized protein</fullName>
    </submittedName>
</protein>
<dbReference type="EMBL" id="QJKJ01003430">
    <property type="protein sequence ID" value="RDX98560.1"/>
    <property type="molecule type" value="Genomic_DNA"/>
</dbReference>
<keyword evidence="2" id="KW-1185">Reference proteome</keyword>
<accession>A0A371H6Z0</accession>
<evidence type="ECO:0000313" key="1">
    <source>
        <dbReference type="EMBL" id="RDX98560.1"/>
    </source>
</evidence>
<dbReference type="Proteomes" id="UP000257109">
    <property type="component" value="Unassembled WGS sequence"/>
</dbReference>
<comment type="caution">
    <text evidence="1">The sequence shown here is derived from an EMBL/GenBank/DDBJ whole genome shotgun (WGS) entry which is preliminary data.</text>
</comment>